<proteinExistence type="predicted"/>
<name>A0A8J2K626_9HEXA</name>
<dbReference type="OrthoDB" id="6779410at2759"/>
<protein>
    <submittedName>
        <fullName evidence="1">Uncharacterized protein</fullName>
    </submittedName>
</protein>
<dbReference type="Proteomes" id="UP000708208">
    <property type="component" value="Unassembled WGS sequence"/>
</dbReference>
<reference evidence="1" key="1">
    <citation type="submission" date="2021-06" db="EMBL/GenBank/DDBJ databases">
        <authorList>
            <person name="Hodson N. C."/>
            <person name="Mongue J. A."/>
            <person name="Jaron S. K."/>
        </authorList>
    </citation>
    <scope>NUCLEOTIDE SEQUENCE</scope>
</reference>
<dbReference type="EMBL" id="CAJVCH010190686">
    <property type="protein sequence ID" value="CAG7730209.1"/>
    <property type="molecule type" value="Genomic_DNA"/>
</dbReference>
<evidence type="ECO:0000313" key="1">
    <source>
        <dbReference type="EMBL" id="CAG7730209.1"/>
    </source>
</evidence>
<sequence>MFLYSETFAKKGVNEHLANTRFERIYVKYPVPGHSRMPIDADFGLIESKKRRMEQIFLPSDIVEIVKSARLLSPFNVVFVNHPLTNNLCDDGTPFVIVKDYKLALGELFRPAEVGGLDLNSVRELRFLNNCSPIANFSDRFNRPFREIKFFSDNVLPPDLLSRFVDAAPVYDEYLPINLAKLTNMKTLLEHIAKRPE</sequence>
<gene>
    <name evidence="1" type="ORF">AFUS01_LOCUS18871</name>
</gene>
<feature type="non-terminal residue" evidence="1">
    <location>
        <position position="1"/>
    </location>
</feature>
<accession>A0A8J2K626</accession>
<dbReference type="AlphaFoldDB" id="A0A8J2K626"/>
<organism evidence="1 2">
    <name type="scientific">Allacma fusca</name>
    <dbReference type="NCBI Taxonomy" id="39272"/>
    <lineage>
        <taxon>Eukaryota</taxon>
        <taxon>Metazoa</taxon>
        <taxon>Ecdysozoa</taxon>
        <taxon>Arthropoda</taxon>
        <taxon>Hexapoda</taxon>
        <taxon>Collembola</taxon>
        <taxon>Symphypleona</taxon>
        <taxon>Sminthuridae</taxon>
        <taxon>Allacma</taxon>
    </lineage>
</organism>
<keyword evidence="2" id="KW-1185">Reference proteome</keyword>
<evidence type="ECO:0000313" key="2">
    <source>
        <dbReference type="Proteomes" id="UP000708208"/>
    </source>
</evidence>
<comment type="caution">
    <text evidence="1">The sequence shown here is derived from an EMBL/GenBank/DDBJ whole genome shotgun (WGS) entry which is preliminary data.</text>
</comment>